<dbReference type="Proteomes" id="UP001341259">
    <property type="component" value="Chromosome"/>
</dbReference>
<reference evidence="1 2" key="1">
    <citation type="submission" date="2022-10" db="EMBL/GenBank/DDBJ databases">
        <title>The complete genomes of actinobacterial strains from the NBC collection.</title>
        <authorList>
            <person name="Joergensen T.S."/>
            <person name="Alvarez Arevalo M."/>
            <person name="Sterndorff E.B."/>
            <person name="Faurdal D."/>
            <person name="Vuksanovic O."/>
            <person name="Mourched A.-S."/>
            <person name="Charusanti P."/>
            <person name="Shaw S."/>
            <person name="Blin K."/>
            <person name="Weber T."/>
        </authorList>
    </citation>
    <scope>NUCLEOTIDE SEQUENCE [LARGE SCALE GENOMIC DNA]</scope>
    <source>
        <strain evidence="1 2">NBC_00456</strain>
    </source>
</reference>
<keyword evidence="2" id="KW-1185">Reference proteome</keyword>
<dbReference type="RefSeq" id="WP_328341590.1">
    <property type="nucleotide sequence ID" value="NZ_CP107906.1"/>
</dbReference>
<protein>
    <submittedName>
        <fullName evidence="1">Uncharacterized protein</fullName>
    </submittedName>
</protein>
<name>A0ABZ1NWX0_STRVL</name>
<evidence type="ECO:0000313" key="2">
    <source>
        <dbReference type="Proteomes" id="UP001341259"/>
    </source>
</evidence>
<sequence length="65" mass="7176">MPLFFSGDETADVGQATGTPVAPDYESLGRAFTGDIHWAQIDTRADEADHFIEPGERIRIAVERQ</sequence>
<gene>
    <name evidence="1" type="ORF">OHB29_24250</name>
</gene>
<dbReference type="EMBL" id="CP107906">
    <property type="protein sequence ID" value="WUG95875.1"/>
    <property type="molecule type" value="Genomic_DNA"/>
</dbReference>
<proteinExistence type="predicted"/>
<accession>A0ABZ1NWX0</accession>
<evidence type="ECO:0000313" key="1">
    <source>
        <dbReference type="EMBL" id="WUG95875.1"/>
    </source>
</evidence>
<organism evidence="1 2">
    <name type="scientific">Streptomyces violaceus</name>
    <name type="common">Streptomyces venezuelae</name>
    <dbReference type="NCBI Taxonomy" id="1936"/>
    <lineage>
        <taxon>Bacteria</taxon>
        <taxon>Bacillati</taxon>
        <taxon>Actinomycetota</taxon>
        <taxon>Actinomycetes</taxon>
        <taxon>Kitasatosporales</taxon>
        <taxon>Streptomycetaceae</taxon>
        <taxon>Streptomyces</taxon>
    </lineage>
</organism>